<dbReference type="GO" id="GO:0005829">
    <property type="term" value="C:cytosol"/>
    <property type="evidence" value="ECO:0007669"/>
    <property type="project" value="TreeGrafter"/>
</dbReference>
<evidence type="ECO:0000313" key="2">
    <source>
        <dbReference type="Proteomes" id="UP000824201"/>
    </source>
</evidence>
<dbReference type="NCBIfam" id="TIGR00099">
    <property type="entry name" value="Cof-subfamily"/>
    <property type="match status" value="1"/>
</dbReference>
<protein>
    <submittedName>
        <fullName evidence="1">HAD family phosphatase</fullName>
    </submittedName>
</protein>
<dbReference type="Gene3D" id="3.30.1240.10">
    <property type="match status" value="1"/>
</dbReference>
<dbReference type="SFLD" id="SFLDG01140">
    <property type="entry name" value="C2.B:_Phosphomannomutase_and_P"/>
    <property type="match status" value="1"/>
</dbReference>
<dbReference type="SUPFAM" id="SSF56784">
    <property type="entry name" value="HAD-like"/>
    <property type="match status" value="1"/>
</dbReference>
<dbReference type="EMBL" id="DVHN01000085">
    <property type="protein sequence ID" value="HIR88728.1"/>
    <property type="molecule type" value="Genomic_DNA"/>
</dbReference>
<dbReference type="Gene3D" id="3.40.50.1000">
    <property type="entry name" value="HAD superfamily/HAD-like"/>
    <property type="match status" value="1"/>
</dbReference>
<dbReference type="NCBIfam" id="TIGR01484">
    <property type="entry name" value="HAD-SF-IIB"/>
    <property type="match status" value="1"/>
</dbReference>
<dbReference type="InterPro" id="IPR000150">
    <property type="entry name" value="Cof"/>
</dbReference>
<dbReference type="SFLD" id="SFLDS00003">
    <property type="entry name" value="Haloacid_Dehalogenase"/>
    <property type="match status" value="1"/>
</dbReference>
<dbReference type="Pfam" id="PF08282">
    <property type="entry name" value="Hydrolase_3"/>
    <property type="match status" value="1"/>
</dbReference>
<comment type="caution">
    <text evidence="1">The sequence shown here is derived from an EMBL/GenBank/DDBJ whole genome shotgun (WGS) entry which is preliminary data.</text>
</comment>
<sequence length="271" mass="30612">MDCRLIALDLDGTLNNSKGRITPKTKQALIQAQEKGAKIVLASGRPLPGLYQNARELEFDRFDGYLLCFNGARICTWKEKQIIYDQTMSPGMAQLVYDYNRRNDYNMVIMSYEGEDVLAEDANAYRVQEEAALNHMNVRVVPSVRDTLRYPVNKLLFAAAPDYLADIEMEFKRPFVGQLSIYRSAPFYLEVMATGIDKARSMERLAKHMRIDRNQIIAFGDGYNDLTMIEYAGVGIAMGNAVDELKKKADGITASNDEDGIALALEEYFLD</sequence>
<dbReference type="CDD" id="cd07516">
    <property type="entry name" value="HAD_Pase"/>
    <property type="match status" value="1"/>
</dbReference>
<accession>A0A9D1EF31</accession>
<dbReference type="InterPro" id="IPR036412">
    <property type="entry name" value="HAD-like_sf"/>
</dbReference>
<name>A0A9D1EF31_9FIRM</name>
<dbReference type="InterPro" id="IPR006379">
    <property type="entry name" value="HAD-SF_hydro_IIB"/>
</dbReference>
<dbReference type="PROSITE" id="PS01229">
    <property type="entry name" value="COF_2"/>
    <property type="match status" value="1"/>
</dbReference>
<dbReference type="InterPro" id="IPR023214">
    <property type="entry name" value="HAD_sf"/>
</dbReference>
<dbReference type="SFLD" id="SFLDG01144">
    <property type="entry name" value="C2.B.4:_PGP_Like"/>
    <property type="match status" value="1"/>
</dbReference>
<organism evidence="1 2">
    <name type="scientific">Candidatus Fimimorpha faecalis</name>
    <dbReference type="NCBI Taxonomy" id="2840824"/>
    <lineage>
        <taxon>Bacteria</taxon>
        <taxon>Bacillati</taxon>
        <taxon>Bacillota</taxon>
        <taxon>Clostridia</taxon>
        <taxon>Eubacteriales</taxon>
        <taxon>Candidatus Fimimorpha</taxon>
    </lineage>
</organism>
<reference evidence="1" key="1">
    <citation type="submission" date="2020-10" db="EMBL/GenBank/DDBJ databases">
        <authorList>
            <person name="Gilroy R."/>
        </authorList>
    </citation>
    <scope>NUCLEOTIDE SEQUENCE</scope>
    <source>
        <strain evidence="1">ChiW13-3771</strain>
    </source>
</reference>
<dbReference type="GO" id="GO:0016791">
    <property type="term" value="F:phosphatase activity"/>
    <property type="evidence" value="ECO:0007669"/>
    <property type="project" value="TreeGrafter"/>
</dbReference>
<gene>
    <name evidence="1" type="ORF">IAC96_07240</name>
</gene>
<proteinExistence type="predicted"/>
<reference evidence="1" key="2">
    <citation type="journal article" date="2021" name="PeerJ">
        <title>Extensive microbial diversity within the chicken gut microbiome revealed by metagenomics and culture.</title>
        <authorList>
            <person name="Gilroy R."/>
            <person name="Ravi A."/>
            <person name="Getino M."/>
            <person name="Pursley I."/>
            <person name="Horton D.L."/>
            <person name="Alikhan N.F."/>
            <person name="Baker D."/>
            <person name="Gharbi K."/>
            <person name="Hall N."/>
            <person name="Watson M."/>
            <person name="Adriaenssens E.M."/>
            <person name="Foster-Nyarko E."/>
            <person name="Jarju S."/>
            <person name="Secka A."/>
            <person name="Antonio M."/>
            <person name="Oren A."/>
            <person name="Chaudhuri R.R."/>
            <person name="La Ragione R."/>
            <person name="Hildebrand F."/>
            <person name="Pallen M.J."/>
        </authorList>
    </citation>
    <scope>NUCLEOTIDE SEQUENCE</scope>
    <source>
        <strain evidence="1">ChiW13-3771</strain>
    </source>
</reference>
<dbReference type="AlphaFoldDB" id="A0A9D1EF31"/>
<dbReference type="GO" id="GO:0000287">
    <property type="term" value="F:magnesium ion binding"/>
    <property type="evidence" value="ECO:0007669"/>
    <property type="project" value="TreeGrafter"/>
</dbReference>
<evidence type="ECO:0000313" key="1">
    <source>
        <dbReference type="EMBL" id="HIR88728.1"/>
    </source>
</evidence>
<dbReference type="Proteomes" id="UP000824201">
    <property type="component" value="Unassembled WGS sequence"/>
</dbReference>
<dbReference type="PANTHER" id="PTHR10000">
    <property type="entry name" value="PHOSPHOSERINE PHOSPHATASE"/>
    <property type="match status" value="1"/>
</dbReference>
<dbReference type="PANTHER" id="PTHR10000:SF8">
    <property type="entry name" value="HAD SUPERFAMILY HYDROLASE-LIKE, TYPE 3"/>
    <property type="match status" value="1"/>
</dbReference>